<sequence length="240" mass="25492">MNTVGIRFTQIARILHNKVAWGLSTIDSKGDIVKDFPVDKKTQRILVPQDFFSNTNNSGDSDSGSSSISKPTTPTKPPVTVLPNGTILFEGAATDGEIKLAGVNDSWSNIADGILVYFSDKIPVGNNYAKLSDCVKFNNPLLINKEQLKKGNSIGLASKHPSADVMLYTPAGKTWNSASLRAYQISPSDAIPSGFEGAITINSSSINLISGTFDVDGHGAPDSSAAYTGYSIVKVTAYTK</sequence>
<dbReference type="EMBL" id="QOCR01000004">
    <property type="protein sequence ID" value="RHW49731.1"/>
    <property type="molecule type" value="Genomic_DNA"/>
</dbReference>
<accession>A0A417ZEP7</accession>
<proteinExistence type="predicted"/>
<dbReference type="RefSeq" id="WP_118901423.1">
    <property type="nucleotide sequence ID" value="NZ_QOCR01000004.1"/>
</dbReference>
<feature type="region of interest" description="Disordered" evidence="1">
    <location>
        <begin position="51"/>
        <end position="80"/>
    </location>
</feature>
<evidence type="ECO:0000313" key="3">
    <source>
        <dbReference type="Proteomes" id="UP000284109"/>
    </source>
</evidence>
<feature type="compositionally biased region" description="Low complexity" evidence="1">
    <location>
        <begin position="53"/>
        <end position="80"/>
    </location>
</feature>
<evidence type="ECO:0000256" key="1">
    <source>
        <dbReference type="SAM" id="MobiDB-lite"/>
    </source>
</evidence>
<reference evidence="2 3" key="1">
    <citation type="submission" date="2018-07" db="EMBL/GenBank/DDBJ databases">
        <title>Genome sequences of six Lactobacillus spp. isolated from bumble bee guts.</title>
        <authorList>
            <person name="Motta E.V.S."/>
            <person name="Moran N.A."/>
        </authorList>
    </citation>
    <scope>NUCLEOTIDE SEQUENCE [LARGE SCALE GENOMIC DNA]</scope>
    <source>
        <strain evidence="2 3">BI-1.1</strain>
    </source>
</reference>
<dbReference type="Proteomes" id="UP000284109">
    <property type="component" value="Unassembled WGS sequence"/>
</dbReference>
<gene>
    <name evidence="2" type="ORF">DS831_06095</name>
</gene>
<comment type="caution">
    <text evidence="2">The sequence shown here is derived from an EMBL/GenBank/DDBJ whole genome shotgun (WGS) entry which is preliminary data.</text>
</comment>
<keyword evidence="3" id="KW-1185">Reference proteome</keyword>
<name>A0A417ZEP7_9LACO</name>
<evidence type="ECO:0000313" key="2">
    <source>
        <dbReference type="EMBL" id="RHW49731.1"/>
    </source>
</evidence>
<organism evidence="2 3">
    <name type="scientific">Bombilactobacillus bombi</name>
    <dbReference type="NCBI Taxonomy" id="1303590"/>
    <lineage>
        <taxon>Bacteria</taxon>
        <taxon>Bacillati</taxon>
        <taxon>Bacillota</taxon>
        <taxon>Bacilli</taxon>
        <taxon>Lactobacillales</taxon>
        <taxon>Lactobacillaceae</taxon>
        <taxon>Bombilactobacillus</taxon>
    </lineage>
</organism>
<dbReference type="AlphaFoldDB" id="A0A417ZEP7"/>
<protein>
    <submittedName>
        <fullName evidence="2">Uncharacterized protein</fullName>
    </submittedName>
</protein>